<proteinExistence type="predicted"/>
<evidence type="ECO:0000313" key="3">
    <source>
        <dbReference type="Proteomes" id="UP000244128"/>
    </source>
</evidence>
<sequence>MLNESLLTQEQAAEILGITPGTLSVWRCTKRYTIPYIKVGRLVRYRKSALDAFLELRTHGEEV</sequence>
<feature type="domain" description="Helix-turn-helix" evidence="1">
    <location>
        <begin position="6"/>
        <end position="55"/>
    </location>
</feature>
<protein>
    <submittedName>
        <fullName evidence="2">Excisionase family DNA binding protein</fullName>
    </submittedName>
</protein>
<reference evidence="2 3" key="1">
    <citation type="submission" date="2018-04" db="EMBL/GenBank/DDBJ databases">
        <title>Active sludge and wastewater microbial communities from Klosterneuburg, Austria.</title>
        <authorList>
            <person name="Wagner M."/>
        </authorList>
    </citation>
    <scope>NUCLEOTIDE SEQUENCE [LARGE SCALE GENOMIC DNA]</scope>
    <source>
        <strain evidence="2 3">Nm49</strain>
    </source>
</reference>
<dbReference type="Pfam" id="PF12728">
    <property type="entry name" value="HTH_17"/>
    <property type="match status" value="1"/>
</dbReference>
<organism evidence="2 3">
    <name type="scientific">Nitrosomonas oligotropha</name>
    <dbReference type="NCBI Taxonomy" id="42354"/>
    <lineage>
        <taxon>Bacteria</taxon>
        <taxon>Pseudomonadati</taxon>
        <taxon>Pseudomonadota</taxon>
        <taxon>Betaproteobacteria</taxon>
        <taxon>Nitrosomonadales</taxon>
        <taxon>Nitrosomonadaceae</taxon>
        <taxon>Nitrosomonas</taxon>
    </lineage>
</organism>
<dbReference type="RefSeq" id="WP_107803530.1">
    <property type="nucleotide sequence ID" value="NZ_QAOI01000014.1"/>
</dbReference>
<dbReference type="InterPro" id="IPR041657">
    <property type="entry name" value="HTH_17"/>
</dbReference>
<comment type="caution">
    <text evidence="2">The sequence shown here is derived from an EMBL/GenBank/DDBJ whole genome shotgun (WGS) entry which is preliminary data.</text>
</comment>
<dbReference type="AlphaFoldDB" id="A0A2T5HYS0"/>
<evidence type="ECO:0000259" key="1">
    <source>
        <dbReference type="Pfam" id="PF12728"/>
    </source>
</evidence>
<dbReference type="EMBL" id="QAOI01000014">
    <property type="protein sequence ID" value="PTQ76741.1"/>
    <property type="molecule type" value="Genomic_DNA"/>
</dbReference>
<dbReference type="InterPro" id="IPR009061">
    <property type="entry name" value="DNA-bd_dom_put_sf"/>
</dbReference>
<dbReference type="GO" id="GO:0003677">
    <property type="term" value="F:DNA binding"/>
    <property type="evidence" value="ECO:0007669"/>
    <property type="project" value="InterPro"/>
</dbReference>
<dbReference type="InterPro" id="IPR010093">
    <property type="entry name" value="SinI_DNA-bd"/>
</dbReference>
<evidence type="ECO:0000313" key="2">
    <source>
        <dbReference type="EMBL" id="PTQ76741.1"/>
    </source>
</evidence>
<gene>
    <name evidence="2" type="ORF">C8R26_11460</name>
</gene>
<accession>A0A2T5HYS0</accession>
<name>A0A2T5HYS0_9PROT</name>
<dbReference type="SUPFAM" id="SSF46955">
    <property type="entry name" value="Putative DNA-binding domain"/>
    <property type="match status" value="1"/>
</dbReference>
<dbReference type="NCBIfam" id="TIGR01764">
    <property type="entry name" value="excise"/>
    <property type="match status" value="1"/>
</dbReference>
<dbReference type="Proteomes" id="UP000244128">
    <property type="component" value="Unassembled WGS sequence"/>
</dbReference>